<dbReference type="Proteomes" id="UP001234343">
    <property type="component" value="Unassembled WGS sequence"/>
</dbReference>
<sequence>MKPLLMIFCVFVCSPLLAINEHSDSFEITDNATVLISDAKQYLDENCDVSFVNRMSVLHADFTYSSHTYLIAGDHIFWGESKRDLGMEYWSWGCESVAEKLFEQARYHAVISAHEELLNSVANLPADLLPPGQINSELCRRTTRTDCPL</sequence>
<accession>A0ABT7SUD0</accession>
<feature type="signal peptide" evidence="1">
    <location>
        <begin position="1"/>
        <end position="18"/>
    </location>
</feature>
<comment type="caution">
    <text evidence="2">The sequence shown here is derived from an EMBL/GenBank/DDBJ whole genome shotgun (WGS) entry which is preliminary data.</text>
</comment>
<evidence type="ECO:0000313" key="3">
    <source>
        <dbReference type="Proteomes" id="UP001234343"/>
    </source>
</evidence>
<organism evidence="2 3">
    <name type="scientific">Alteromonas arenosi</name>
    <dbReference type="NCBI Taxonomy" id="3055817"/>
    <lineage>
        <taxon>Bacteria</taxon>
        <taxon>Pseudomonadati</taxon>
        <taxon>Pseudomonadota</taxon>
        <taxon>Gammaproteobacteria</taxon>
        <taxon>Alteromonadales</taxon>
        <taxon>Alteromonadaceae</taxon>
        <taxon>Alteromonas/Salinimonas group</taxon>
        <taxon>Alteromonas</taxon>
    </lineage>
</organism>
<keyword evidence="1" id="KW-0732">Signal</keyword>
<name>A0ABT7SUD0_9ALTE</name>
<keyword evidence="3" id="KW-1185">Reference proteome</keyword>
<dbReference type="RefSeq" id="WP_289363031.1">
    <property type="nucleotide sequence ID" value="NZ_JAUCBP010000001.1"/>
</dbReference>
<evidence type="ECO:0000256" key="1">
    <source>
        <dbReference type="SAM" id="SignalP"/>
    </source>
</evidence>
<evidence type="ECO:0000313" key="2">
    <source>
        <dbReference type="EMBL" id="MDM7859124.1"/>
    </source>
</evidence>
<protein>
    <submittedName>
        <fullName evidence="2">Uncharacterized protein</fullName>
    </submittedName>
</protein>
<feature type="chain" id="PRO_5047217323" evidence="1">
    <location>
        <begin position="19"/>
        <end position="149"/>
    </location>
</feature>
<gene>
    <name evidence="2" type="ORF">QTP81_00720</name>
</gene>
<proteinExistence type="predicted"/>
<dbReference type="EMBL" id="JAUCBP010000001">
    <property type="protein sequence ID" value="MDM7859124.1"/>
    <property type="molecule type" value="Genomic_DNA"/>
</dbReference>
<reference evidence="2 3" key="1">
    <citation type="submission" date="2023-06" db="EMBL/GenBank/DDBJ databases">
        <title>Alteromonas sp. ASW11-36 isolated from intertidal sand.</title>
        <authorList>
            <person name="Li Y."/>
        </authorList>
    </citation>
    <scope>NUCLEOTIDE SEQUENCE [LARGE SCALE GENOMIC DNA]</scope>
    <source>
        <strain evidence="2 3">ASW11-36</strain>
    </source>
</reference>